<dbReference type="PANTHER" id="PTHR37089">
    <property type="entry name" value="PROTEIN U-RELATED"/>
    <property type="match status" value="1"/>
</dbReference>
<dbReference type="RefSeq" id="WP_063951712.1">
    <property type="nucleotide sequence ID" value="NZ_LXPS01000041.1"/>
</dbReference>
<evidence type="ECO:0000313" key="4">
    <source>
        <dbReference type="Proteomes" id="UP000077098"/>
    </source>
</evidence>
<dbReference type="InterPro" id="IPR053167">
    <property type="entry name" value="Spore_coat_component"/>
</dbReference>
<dbReference type="InterPro" id="IPR007893">
    <property type="entry name" value="Spore_coat_U/FanG"/>
</dbReference>
<feature type="signal peptide" evidence="1">
    <location>
        <begin position="1"/>
        <end position="24"/>
    </location>
</feature>
<dbReference type="Proteomes" id="UP000077098">
    <property type="component" value="Unassembled WGS sequence"/>
</dbReference>
<protein>
    <submittedName>
        <fullName evidence="3">Spore coat protein U</fullName>
    </submittedName>
</protein>
<dbReference type="Pfam" id="PF05229">
    <property type="entry name" value="SCPU"/>
    <property type="match status" value="1"/>
</dbReference>
<sequence>MRFRASGYLLSLAALVFTPAASLAQVATTNFNVQITIQAACQINSAGNLDFGTSGVIAAPIDATSNIVVQCTASTPFSLGLSAGAGTGATVANRLMTSPAGGTITYSLYTTAAHTTVWGNTVGTDRQTGTGTGAPQTFTVYGRVPAQTTPAVGVYTDTVTATLNY</sequence>
<name>A0A176WVI0_AGRTU</name>
<dbReference type="PANTHER" id="PTHR37089:SF4">
    <property type="entry name" value="EXPORTED PROTEIN"/>
    <property type="match status" value="1"/>
</dbReference>
<feature type="domain" description="Spore coat protein U/FanG" evidence="2">
    <location>
        <begin position="28"/>
        <end position="162"/>
    </location>
</feature>
<gene>
    <name evidence="3" type="ORF">A7J57_06995</name>
</gene>
<accession>A0A176WVI0</accession>
<evidence type="ECO:0000256" key="1">
    <source>
        <dbReference type="SAM" id="SignalP"/>
    </source>
</evidence>
<dbReference type="SMART" id="SM00972">
    <property type="entry name" value="SCPU"/>
    <property type="match status" value="1"/>
</dbReference>
<dbReference type="EMBL" id="LXPS01000041">
    <property type="protein sequence ID" value="OAE36302.1"/>
    <property type="molecule type" value="Genomic_DNA"/>
</dbReference>
<evidence type="ECO:0000313" key="3">
    <source>
        <dbReference type="EMBL" id="OAE36302.1"/>
    </source>
</evidence>
<keyword evidence="3" id="KW-0167">Capsid protein</keyword>
<reference evidence="3 4" key="1">
    <citation type="submission" date="2016-05" db="EMBL/GenBank/DDBJ databases">
        <authorList>
            <person name="Lavstsen T."/>
            <person name="Jespersen J.S."/>
        </authorList>
    </citation>
    <scope>NUCLEOTIDE SEQUENCE [LARGE SCALE GENOMIC DNA]</scope>
    <source>
        <strain evidence="3 4">KCJ1736</strain>
    </source>
</reference>
<keyword evidence="3" id="KW-0946">Virion</keyword>
<evidence type="ECO:0000259" key="2">
    <source>
        <dbReference type="Pfam" id="PF05229"/>
    </source>
</evidence>
<proteinExistence type="predicted"/>
<keyword evidence="1" id="KW-0732">Signal</keyword>
<organism evidence="3 4">
    <name type="scientific">Agrobacterium tumefaciens</name>
    <dbReference type="NCBI Taxonomy" id="358"/>
    <lineage>
        <taxon>Bacteria</taxon>
        <taxon>Pseudomonadati</taxon>
        <taxon>Pseudomonadota</taxon>
        <taxon>Alphaproteobacteria</taxon>
        <taxon>Hyphomicrobiales</taxon>
        <taxon>Rhizobiaceae</taxon>
        <taxon>Rhizobium/Agrobacterium group</taxon>
        <taxon>Agrobacterium</taxon>
        <taxon>Agrobacterium tumefaciens complex</taxon>
    </lineage>
</organism>
<comment type="caution">
    <text evidence="3">The sequence shown here is derived from an EMBL/GenBank/DDBJ whole genome shotgun (WGS) entry which is preliminary data.</text>
</comment>
<dbReference type="AlphaFoldDB" id="A0A176WVI0"/>
<feature type="chain" id="PRO_5008052771" evidence="1">
    <location>
        <begin position="25"/>
        <end position="165"/>
    </location>
</feature>